<comment type="subcellular location">
    <subcellularLocation>
        <location evidence="1">Cell outer membrane</location>
        <topology evidence="1">Multi-pass membrane protein</topology>
    </subcellularLocation>
</comment>
<evidence type="ECO:0000256" key="7">
    <source>
        <dbReference type="ARBA" id="ARBA00023237"/>
    </source>
</evidence>
<dbReference type="PANTHER" id="PTHR35093">
    <property type="entry name" value="OUTER MEMBRANE PROTEIN NMB0088-RELATED"/>
    <property type="match status" value="1"/>
</dbReference>
<keyword evidence="9" id="KW-1185">Reference proteome</keyword>
<evidence type="ECO:0000313" key="9">
    <source>
        <dbReference type="Proteomes" id="UP000251835"/>
    </source>
</evidence>
<dbReference type="PANTHER" id="PTHR35093:SF8">
    <property type="entry name" value="OUTER MEMBRANE PROTEIN NMB0088-RELATED"/>
    <property type="match status" value="1"/>
</dbReference>
<evidence type="ECO:0000313" key="8">
    <source>
        <dbReference type="EMBL" id="PVX51918.1"/>
    </source>
</evidence>
<evidence type="ECO:0000256" key="4">
    <source>
        <dbReference type="ARBA" id="ARBA00022692"/>
    </source>
</evidence>
<comment type="similarity">
    <text evidence="2">Belongs to the OmpP1/FadL family.</text>
</comment>
<gene>
    <name evidence="8" type="ORF">C7377_0211</name>
</gene>
<keyword evidence="6" id="KW-0472">Membrane</keyword>
<proteinExistence type="inferred from homology"/>
<evidence type="ECO:0000256" key="1">
    <source>
        <dbReference type="ARBA" id="ARBA00004571"/>
    </source>
</evidence>
<dbReference type="SUPFAM" id="SSF56935">
    <property type="entry name" value="Porins"/>
    <property type="match status" value="1"/>
</dbReference>
<evidence type="ECO:0000256" key="5">
    <source>
        <dbReference type="ARBA" id="ARBA00022729"/>
    </source>
</evidence>
<sequence>MKKVFLFVFFCFAVSYTYAGGYGVSLQSQKFLGMAHAGTGLYLDGSAIFFNPGALAQQQNKWEFTFGGNALFAKGYYQNPETRAKSETDNPVGTPIEFYASYKINQKLTAGVGFYTPFGSGIEWPEGWEGRALITNIELKTYFVQPTLSYAINDWLSVGAGLVIVMGEEVVEKDIPAINGHLKLEGKANPSYGYNLGVYLQPTEKLSLGINYRSKIDVTVDNGDAIFTVPSALAGSSFITNDTFSASLPMISSLNLGVAYRINPQLTIAGDVNFNNWSEYEQLLFEFNENTHLIKVQERNYKNSITGRIGAQYLVNDRLTARAGFYYDPTPVRENFFSPETPSMNNLGFTMGGSFQASKRLGIDFSLLIINGQERRVGYKADNFWGDFRSFAISPGIGVTYSF</sequence>
<evidence type="ECO:0000256" key="6">
    <source>
        <dbReference type="ARBA" id="ARBA00023136"/>
    </source>
</evidence>
<keyword evidence="7" id="KW-0998">Cell outer membrane</keyword>
<protein>
    <submittedName>
        <fullName evidence="8">Long-chain fatty acid transport protein</fullName>
    </submittedName>
</protein>
<dbReference type="Pfam" id="PF03349">
    <property type="entry name" value="Toluene_X"/>
    <property type="match status" value="1"/>
</dbReference>
<name>A0A7L4UQ56_BALHA</name>
<dbReference type="GO" id="GO:0009279">
    <property type="term" value="C:cell outer membrane"/>
    <property type="evidence" value="ECO:0007669"/>
    <property type="project" value="UniProtKB-SubCell"/>
</dbReference>
<dbReference type="AlphaFoldDB" id="A0A7L4UQ56"/>
<comment type="caution">
    <text evidence="8">The sequence shown here is derived from an EMBL/GenBank/DDBJ whole genome shotgun (WGS) entry which is preliminary data.</text>
</comment>
<reference evidence="8 9" key="1">
    <citation type="submission" date="2018-05" db="EMBL/GenBank/DDBJ databases">
        <title>Genomic Encyclopedia of Type Strains, Phase IV (KMG-IV): sequencing the most valuable type-strain genomes for metagenomic binning, comparative biology and taxonomic classification.</title>
        <authorList>
            <person name="Goeker M."/>
        </authorList>
    </citation>
    <scope>NUCLEOTIDE SEQUENCE [LARGE SCALE GENOMIC DNA]</scope>
    <source>
        <strain evidence="8 9">DSM 28579</strain>
    </source>
</reference>
<evidence type="ECO:0000256" key="2">
    <source>
        <dbReference type="ARBA" id="ARBA00008163"/>
    </source>
</evidence>
<keyword evidence="5" id="KW-0732">Signal</keyword>
<organism evidence="8 9">
    <name type="scientific">Balneicella halophila</name>
    <dbReference type="NCBI Taxonomy" id="1537566"/>
    <lineage>
        <taxon>Bacteria</taxon>
        <taxon>Pseudomonadati</taxon>
        <taxon>Bacteroidota</taxon>
        <taxon>Bacteroidia</taxon>
        <taxon>Bacteroidales</taxon>
        <taxon>Balneicellaceae</taxon>
        <taxon>Balneicella</taxon>
    </lineage>
</organism>
<keyword evidence="4" id="KW-0812">Transmembrane</keyword>
<keyword evidence="3" id="KW-1134">Transmembrane beta strand</keyword>
<dbReference type="InterPro" id="IPR005017">
    <property type="entry name" value="OMPP1/FadL/TodX"/>
</dbReference>
<dbReference type="Proteomes" id="UP000251835">
    <property type="component" value="Unassembled WGS sequence"/>
</dbReference>
<evidence type="ECO:0000256" key="3">
    <source>
        <dbReference type="ARBA" id="ARBA00022452"/>
    </source>
</evidence>
<dbReference type="Gene3D" id="2.40.160.60">
    <property type="entry name" value="Outer membrane protein transport protein (OMPP1/FadL/TodX)"/>
    <property type="match status" value="1"/>
</dbReference>
<dbReference type="EMBL" id="QENZ01000003">
    <property type="protein sequence ID" value="PVX51918.1"/>
    <property type="molecule type" value="Genomic_DNA"/>
</dbReference>
<accession>A0A7L4UQ56</accession>
<dbReference type="RefSeq" id="WP_116495488.1">
    <property type="nucleotide sequence ID" value="NZ_QENZ01000003.1"/>
</dbReference>
<dbReference type="OrthoDB" id="9922at2"/>
<dbReference type="GO" id="GO:0015483">
    <property type="term" value="F:long-chain fatty acid transporting porin activity"/>
    <property type="evidence" value="ECO:0007669"/>
    <property type="project" value="TreeGrafter"/>
</dbReference>